<dbReference type="KEGG" id="msk:MSUIS_04020"/>
<keyword evidence="1" id="KW-0472">Membrane</keyword>
<evidence type="ECO:0000313" key="2">
    <source>
        <dbReference type="EMBL" id="CBZ40495.1"/>
    </source>
</evidence>
<name>F0V1G4_MYCS3</name>
<dbReference type="AlphaFoldDB" id="F0V1G4"/>
<feature type="transmembrane region" description="Helical" evidence="1">
    <location>
        <begin position="411"/>
        <end position="432"/>
    </location>
</feature>
<dbReference type="Proteomes" id="UP000008645">
    <property type="component" value="Chromosome"/>
</dbReference>
<protein>
    <submittedName>
        <fullName evidence="2">ABC substrate binding subunit</fullName>
    </submittedName>
</protein>
<feature type="transmembrane region" description="Helical" evidence="1">
    <location>
        <begin position="386"/>
        <end position="405"/>
    </location>
</feature>
<keyword evidence="1" id="KW-0812">Transmembrane</keyword>
<keyword evidence="1" id="KW-1133">Transmembrane helix</keyword>
<proteinExistence type="predicted"/>
<dbReference type="HOGENOM" id="CLU_504152_0_0_14"/>
<dbReference type="OrthoDB" id="395464at2"/>
<reference evidence="2 3" key="1">
    <citation type="journal article" date="2011" name="J. Bacteriol.">
        <title>Complete genome sequence of the hemotrophic Mycoplasma suis strain KI3806.</title>
        <authorList>
            <person name="Oehlerking J."/>
            <person name="Kube M."/>
            <person name="Felder K.M."/>
            <person name="Matter D."/>
            <person name="Wittenbrink M.M."/>
            <person name="Schwarzenbach S."/>
            <person name="Kramer M.M."/>
            <person name="Hoelzle K."/>
            <person name="Hoelzle L.E."/>
        </authorList>
    </citation>
    <scope>NUCLEOTIDE SEQUENCE [LARGE SCALE GENOMIC DNA]</scope>
    <source>
        <strain evidence="3">KI_3806</strain>
    </source>
</reference>
<feature type="transmembrane region" description="Helical" evidence="1">
    <location>
        <begin position="173"/>
        <end position="196"/>
    </location>
</feature>
<organism evidence="2 3">
    <name type="scientific">Mycoplasma suis (strain KI_3806)</name>
    <dbReference type="NCBI Taxonomy" id="708248"/>
    <lineage>
        <taxon>Bacteria</taxon>
        <taxon>Bacillati</taxon>
        <taxon>Mycoplasmatota</taxon>
        <taxon>Mollicutes</taxon>
        <taxon>Mycoplasmataceae</taxon>
        <taxon>Mycoplasma</taxon>
    </lineage>
</organism>
<feature type="transmembrane region" description="Helical" evidence="1">
    <location>
        <begin position="69"/>
        <end position="89"/>
    </location>
</feature>
<evidence type="ECO:0000313" key="3">
    <source>
        <dbReference type="Proteomes" id="UP000008645"/>
    </source>
</evidence>
<gene>
    <name evidence="2" type="ORF">MSUIS_04020</name>
</gene>
<accession>F0V1G4</accession>
<dbReference type="RefSeq" id="WP_013609098.1">
    <property type="nucleotide sequence ID" value="NC_015153.1"/>
</dbReference>
<feature type="transmembrane region" description="Helical" evidence="1">
    <location>
        <begin position="270"/>
        <end position="291"/>
    </location>
</feature>
<evidence type="ECO:0000256" key="1">
    <source>
        <dbReference type="SAM" id="Phobius"/>
    </source>
</evidence>
<sequence length="438" mass="52739">MSSLFSILFPKLSRYHFKENRENVLEELKARELELKNSWLTKSDGYQLICNHPTDLSSKDLNSLWTKNLFKNIGIFFCTGGLYFFFYVWKKRKEYSYLSTLRQLSEIDERKREIQNAKNYFQEIEDSEKSFRESKERELDNWSERIISYSLSTIPYSQYEIERNRKRDPYIKFLHIYAFAISLVLTCGTIIFYILYRKYKDPRYKFLESSITKHVIEKTKFETILQELVQKKYGFDVLDNLSYCYSKTLGDIATESHIRTKFYSYSVLKVLFFLFMTAISAGIFPLYCYWLSTRDKLNSKKDFYKWWLNRRKKEREIVTPLKLFKKKWWGKGCLYFKKVWLDWYFSTFVAQLTNRAITSNFFKPKTKLKNLNWTLMWMFTSPLSKWIVNLVLLIATYTFLLLWSLSASFAIVSPFFFLLVFFGSAFLLLLGYHISLII</sequence>
<dbReference type="EMBL" id="FQ790233">
    <property type="protein sequence ID" value="CBZ40495.1"/>
    <property type="molecule type" value="Genomic_DNA"/>
</dbReference>